<feature type="compositionally biased region" description="Low complexity" evidence="1">
    <location>
        <begin position="232"/>
        <end position="249"/>
    </location>
</feature>
<accession>A0A6A7BAS6</accession>
<feature type="region of interest" description="Disordered" evidence="1">
    <location>
        <begin position="196"/>
        <end position="260"/>
    </location>
</feature>
<feature type="region of interest" description="Disordered" evidence="1">
    <location>
        <begin position="154"/>
        <end position="175"/>
    </location>
</feature>
<gene>
    <name evidence="2" type="ORF">T440DRAFT_526241</name>
</gene>
<dbReference type="Proteomes" id="UP000799423">
    <property type="component" value="Unassembled WGS sequence"/>
</dbReference>
<feature type="region of interest" description="Disordered" evidence="1">
    <location>
        <begin position="112"/>
        <end position="142"/>
    </location>
</feature>
<evidence type="ECO:0000256" key="1">
    <source>
        <dbReference type="SAM" id="MobiDB-lite"/>
    </source>
</evidence>
<feature type="compositionally biased region" description="Polar residues" evidence="1">
    <location>
        <begin position="64"/>
        <end position="75"/>
    </location>
</feature>
<organism evidence="2 3">
    <name type="scientific">Plenodomus tracheiphilus IPT5</name>
    <dbReference type="NCBI Taxonomy" id="1408161"/>
    <lineage>
        <taxon>Eukaryota</taxon>
        <taxon>Fungi</taxon>
        <taxon>Dikarya</taxon>
        <taxon>Ascomycota</taxon>
        <taxon>Pezizomycotina</taxon>
        <taxon>Dothideomycetes</taxon>
        <taxon>Pleosporomycetidae</taxon>
        <taxon>Pleosporales</taxon>
        <taxon>Pleosporineae</taxon>
        <taxon>Leptosphaeriaceae</taxon>
        <taxon>Plenodomus</taxon>
    </lineage>
</organism>
<feature type="region of interest" description="Disordered" evidence="1">
    <location>
        <begin position="52"/>
        <end position="100"/>
    </location>
</feature>
<evidence type="ECO:0000313" key="3">
    <source>
        <dbReference type="Proteomes" id="UP000799423"/>
    </source>
</evidence>
<dbReference type="EMBL" id="MU006298">
    <property type="protein sequence ID" value="KAF2852646.1"/>
    <property type="molecule type" value="Genomic_DNA"/>
</dbReference>
<feature type="compositionally biased region" description="Basic residues" evidence="1">
    <location>
        <begin position="85"/>
        <end position="94"/>
    </location>
</feature>
<name>A0A6A7BAS6_9PLEO</name>
<proteinExistence type="predicted"/>
<keyword evidence="3" id="KW-1185">Reference proteome</keyword>
<protein>
    <submittedName>
        <fullName evidence="2">Uncharacterized protein</fullName>
    </submittedName>
</protein>
<reference evidence="2" key="1">
    <citation type="submission" date="2020-01" db="EMBL/GenBank/DDBJ databases">
        <authorList>
            <consortium name="DOE Joint Genome Institute"/>
            <person name="Haridas S."/>
            <person name="Albert R."/>
            <person name="Binder M."/>
            <person name="Bloem J."/>
            <person name="Labutti K."/>
            <person name="Salamov A."/>
            <person name="Andreopoulos B."/>
            <person name="Baker S.E."/>
            <person name="Barry K."/>
            <person name="Bills G."/>
            <person name="Bluhm B.H."/>
            <person name="Cannon C."/>
            <person name="Castanera R."/>
            <person name="Culley D.E."/>
            <person name="Daum C."/>
            <person name="Ezra D."/>
            <person name="Gonzalez J.B."/>
            <person name="Henrissat B."/>
            <person name="Kuo A."/>
            <person name="Liang C."/>
            <person name="Lipzen A."/>
            <person name="Lutzoni F."/>
            <person name="Magnuson J."/>
            <person name="Mondo S."/>
            <person name="Nolan M."/>
            <person name="Ohm R."/>
            <person name="Pangilinan J."/>
            <person name="Park H.-J."/>
            <person name="Ramirez L."/>
            <person name="Alfaro M."/>
            <person name="Sun H."/>
            <person name="Tritt A."/>
            <person name="Yoshinaga Y."/>
            <person name="Zwiers L.-H."/>
            <person name="Turgeon B.G."/>
            <person name="Goodwin S.B."/>
            <person name="Spatafora J.W."/>
            <person name="Crous P.W."/>
            <person name="Grigoriev I.V."/>
        </authorList>
    </citation>
    <scope>NUCLEOTIDE SEQUENCE</scope>
    <source>
        <strain evidence="2">IPT5</strain>
    </source>
</reference>
<feature type="compositionally biased region" description="Polar residues" evidence="1">
    <location>
        <begin position="157"/>
        <end position="173"/>
    </location>
</feature>
<dbReference type="OrthoDB" id="10513277at2759"/>
<evidence type="ECO:0000313" key="2">
    <source>
        <dbReference type="EMBL" id="KAF2852646.1"/>
    </source>
</evidence>
<sequence>MKSAPSDTRQTLKPVDVSHFPGTLKIRYALLALQIFNYLRDDHPRHVKYKESLEKKQQPEPPHITQQHQHVPSNKNTKDPNKTRPPIKTRHPTPHTKLPKEAEMLAKRSELPHTPAPNHFYTNTHHASITPPPSETHSPSRLQKCEAWTRIRAVSRRPSSAQTSPSRTATTFTSKRRKVEKSVRFGAVTVHDCEDEDTVDQGGEKFAGRTDTFGVQKGEEGEEKAEEKQELWGPVPVEGEVGGHEVWGPTRDSDGMLGEV</sequence>
<dbReference type="AlphaFoldDB" id="A0A6A7BAS6"/>